<comment type="function">
    <text evidence="5">NDH-1 shuttles electrons from NADH, via FMN and iron-sulfur (Fe-S) centers, to quinones in the respiratory chain. The immediate electron acceptor for the enzyme in this species is believed to be a menaquinone. Couples the redox reaction to proton translocation (for every two electrons transferred, four hydrogen ions are translocated across the cytoplasmic membrane), and thus conserves the redox energy in a proton gradient.</text>
</comment>
<accession>A0A2S4ZXT8</accession>
<dbReference type="GO" id="GO:0042773">
    <property type="term" value="P:ATP synthesis coupled electron transport"/>
    <property type="evidence" value="ECO:0007669"/>
    <property type="project" value="InterPro"/>
</dbReference>
<dbReference type="GO" id="GO:0012505">
    <property type="term" value="C:endomembrane system"/>
    <property type="evidence" value="ECO:0007669"/>
    <property type="project" value="UniProtKB-SubCell"/>
</dbReference>
<keyword evidence="4 5" id="KW-0472">Membrane</keyword>
<feature type="transmembrane region" description="Helical" evidence="5">
    <location>
        <begin position="392"/>
        <end position="413"/>
    </location>
</feature>
<protein>
    <recommendedName>
        <fullName evidence="5">NADH-quinone oxidoreductase subunit N</fullName>
        <ecNumber evidence="5">7.1.1.-</ecNumber>
    </recommendedName>
    <alternativeName>
        <fullName evidence="5">NADH dehydrogenase I subunit N</fullName>
    </alternativeName>
    <alternativeName>
        <fullName evidence="5">NDH-1 subunit N</fullName>
    </alternativeName>
</protein>
<evidence type="ECO:0000313" key="8">
    <source>
        <dbReference type="EMBL" id="POY35135.1"/>
    </source>
</evidence>
<keyword evidence="5" id="KW-1278">Translocase</keyword>
<gene>
    <name evidence="5" type="primary">nuoN</name>
    <name evidence="8" type="ORF">C3K47_16260</name>
</gene>
<dbReference type="GO" id="GO:0048038">
    <property type="term" value="F:quinone binding"/>
    <property type="evidence" value="ECO:0007669"/>
    <property type="project" value="UniProtKB-KW"/>
</dbReference>
<feature type="transmembrane region" description="Helical" evidence="5">
    <location>
        <begin position="433"/>
        <end position="454"/>
    </location>
</feature>
<dbReference type="InterPro" id="IPR001750">
    <property type="entry name" value="ND/Mrp_TM"/>
</dbReference>
<comment type="catalytic activity">
    <reaction evidence="5">
        <text>a quinone + NADH + 5 H(+)(in) = a quinol + NAD(+) + 4 H(+)(out)</text>
        <dbReference type="Rhea" id="RHEA:57888"/>
        <dbReference type="ChEBI" id="CHEBI:15378"/>
        <dbReference type="ChEBI" id="CHEBI:24646"/>
        <dbReference type="ChEBI" id="CHEBI:57540"/>
        <dbReference type="ChEBI" id="CHEBI:57945"/>
        <dbReference type="ChEBI" id="CHEBI:132124"/>
    </reaction>
</comment>
<evidence type="ECO:0000256" key="4">
    <source>
        <dbReference type="ARBA" id="ARBA00023136"/>
    </source>
</evidence>
<feature type="transmembrane region" description="Helical" evidence="5">
    <location>
        <begin position="323"/>
        <end position="344"/>
    </location>
</feature>
<feature type="transmembrane region" description="Helical" evidence="5">
    <location>
        <begin position="475"/>
        <end position="495"/>
    </location>
</feature>
<dbReference type="GO" id="GO:0050136">
    <property type="term" value="F:NADH dehydrogenase (quinone) (non-electrogenic) activity"/>
    <property type="evidence" value="ECO:0007669"/>
    <property type="project" value="UniProtKB-UniRule"/>
</dbReference>
<evidence type="ECO:0000256" key="3">
    <source>
        <dbReference type="ARBA" id="ARBA00022989"/>
    </source>
</evidence>
<feature type="transmembrane region" description="Helical" evidence="5">
    <location>
        <begin position="350"/>
        <end position="371"/>
    </location>
</feature>
<dbReference type="NCBIfam" id="TIGR01770">
    <property type="entry name" value="NDH_I_N"/>
    <property type="match status" value="1"/>
</dbReference>
<feature type="transmembrane region" description="Helical" evidence="5">
    <location>
        <begin position="256"/>
        <end position="277"/>
    </location>
</feature>
<evidence type="ECO:0000259" key="7">
    <source>
        <dbReference type="Pfam" id="PF00361"/>
    </source>
</evidence>
<dbReference type="Proteomes" id="UP000236893">
    <property type="component" value="Unassembled WGS sequence"/>
</dbReference>
<dbReference type="InterPro" id="IPR010096">
    <property type="entry name" value="NADH-Q_OxRdtase_suN/2"/>
</dbReference>
<keyword evidence="5" id="KW-0520">NAD</keyword>
<feature type="transmembrane region" description="Helical" evidence="5">
    <location>
        <begin position="178"/>
        <end position="197"/>
    </location>
</feature>
<organism evidence="8 9">
    <name type="scientific">Solitalea longa</name>
    <dbReference type="NCBI Taxonomy" id="2079460"/>
    <lineage>
        <taxon>Bacteria</taxon>
        <taxon>Pseudomonadati</taxon>
        <taxon>Bacteroidota</taxon>
        <taxon>Sphingobacteriia</taxon>
        <taxon>Sphingobacteriales</taxon>
        <taxon>Sphingobacteriaceae</taxon>
        <taxon>Solitalea</taxon>
    </lineage>
</organism>
<feature type="transmembrane region" description="Helical" evidence="5">
    <location>
        <begin position="297"/>
        <end position="316"/>
    </location>
</feature>
<keyword evidence="3 5" id="KW-1133">Transmembrane helix</keyword>
<dbReference type="GO" id="GO:0005886">
    <property type="term" value="C:plasma membrane"/>
    <property type="evidence" value="ECO:0007669"/>
    <property type="project" value="UniProtKB-SubCell"/>
</dbReference>
<keyword evidence="2 5" id="KW-0812">Transmembrane</keyword>
<keyword evidence="5" id="KW-1003">Cell membrane</keyword>
<feature type="domain" description="NADH:quinone oxidoreductase/Mrp antiporter transmembrane" evidence="7">
    <location>
        <begin position="141"/>
        <end position="439"/>
    </location>
</feature>
<keyword evidence="5" id="KW-0813">Transport</keyword>
<dbReference type="OrthoDB" id="9811718at2"/>
<name>A0A2S4ZXT8_9SPHI</name>
<dbReference type="PANTHER" id="PTHR22773">
    <property type="entry name" value="NADH DEHYDROGENASE"/>
    <property type="match status" value="1"/>
</dbReference>
<keyword evidence="9" id="KW-1185">Reference proteome</keyword>
<dbReference type="RefSeq" id="WP_103790223.1">
    <property type="nucleotide sequence ID" value="NZ_PQVF01000013.1"/>
</dbReference>
<evidence type="ECO:0000256" key="6">
    <source>
        <dbReference type="RuleBase" id="RU000320"/>
    </source>
</evidence>
<evidence type="ECO:0000256" key="5">
    <source>
        <dbReference type="HAMAP-Rule" id="MF_00445"/>
    </source>
</evidence>
<sequence>MKNFVEIIQSSINDTLGSWIYLLPEISLAFIFILMIIADLFWAKRIKNLVAIIAVSGLFIVFLEVIDQFILIPPQGVVLFSAMIKLSTAAIWYKVLITISGLLVLLFSLRDFQLRNTEKGGSEYYSLVLVVTLGLNFMVMAQNLLMIYLSIEFVSVCSYILAAYLTGNKRSEESGMKYALFGAVASAVMLYGMSLLYGFTGTLDITNQAFYNGLASINLMSASVALLLTLAGLFFKISAFPMQVWVPDVYEGAPTPITAFLSVAPKVAGIALLITFIRAVNSGGSPSGSVFLASTENLLAALAIITMTIGNFSALWQTNVKRLMAYSAIGHSGFILMGVAAYSMTGQKAILFFLFVYALANIGAFLVIGYFSNVFHSEELEDYKGMGMKYPLVSVAMVIFLVSLTGLPPTAGFVGKFFIFSAAIEAYMLGGNVLLLIMVVFGVVNTVVSLFYYFKIPLNLYLRKAKTEISLDKGNLLFSVIIIVLALFTLFLGVFPNKLIGLINF</sequence>
<evidence type="ECO:0000256" key="1">
    <source>
        <dbReference type="ARBA" id="ARBA00004127"/>
    </source>
</evidence>
<comment type="subunit">
    <text evidence="5">NDH-1 is composed of 14 different subunits. Subunits NuoA, H, J, K, L, M, N constitute the membrane sector of the complex.</text>
</comment>
<comment type="similarity">
    <text evidence="5">Belongs to the complex I subunit 2 family.</text>
</comment>
<dbReference type="GO" id="GO:0008137">
    <property type="term" value="F:NADH dehydrogenase (ubiquinone) activity"/>
    <property type="evidence" value="ECO:0007669"/>
    <property type="project" value="InterPro"/>
</dbReference>
<dbReference type="AlphaFoldDB" id="A0A2S4ZXT8"/>
<feature type="transmembrane region" description="Helical" evidence="5">
    <location>
        <begin position="209"/>
        <end position="235"/>
    </location>
</feature>
<comment type="subcellular location">
    <subcellularLocation>
        <location evidence="5">Cell membrane</location>
        <topology evidence="5">Multi-pass membrane protein</topology>
    </subcellularLocation>
    <subcellularLocation>
        <location evidence="1">Endomembrane system</location>
        <topology evidence="1">Multi-pass membrane protein</topology>
    </subcellularLocation>
    <subcellularLocation>
        <location evidence="6">Membrane</location>
        <topology evidence="6">Multi-pass membrane protein</topology>
    </subcellularLocation>
</comment>
<dbReference type="HAMAP" id="MF_00445">
    <property type="entry name" value="NDH1_NuoN_1"/>
    <property type="match status" value="1"/>
</dbReference>
<comment type="caution">
    <text evidence="8">The sequence shown here is derived from an EMBL/GenBank/DDBJ whole genome shotgun (WGS) entry which is preliminary data.</text>
</comment>
<dbReference type="Pfam" id="PF00361">
    <property type="entry name" value="Proton_antipo_M"/>
    <property type="match status" value="1"/>
</dbReference>
<evidence type="ECO:0000256" key="2">
    <source>
        <dbReference type="ARBA" id="ARBA00022692"/>
    </source>
</evidence>
<feature type="transmembrane region" description="Helical" evidence="5">
    <location>
        <begin position="91"/>
        <end position="112"/>
    </location>
</feature>
<feature type="transmembrane region" description="Helical" evidence="5">
    <location>
        <begin position="124"/>
        <end position="141"/>
    </location>
</feature>
<dbReference type="EMBL" id="PQVF01000013">
    <property type="protein sequence ID" value="POY35135.1"/>
    <property type="molecule type" value="Genomic_DNA"/>
</dbReference>
<keyword evidence="5" id="KW-0874">Quinone</keyword>
<feature type="transmembrane region" description="Helical" evidence="5">
    <location>
        <begin position="49"/>
        <end position="71"/>
    </location>
</feature>
<reference evidence="8 9" key="1">
    <citation type="submission" date="2018-01" db="EMBL/GenBank/DDBJ databases">
        <authorList>
            <person name="Gaut B.S."/>
            <person name="Morton B.R."/>
            <person name="Clegg M.T."/>
            <person name="Duvall M.R."/>
        </authorList>
    </citation>
    <scope>NUCLEOTIDE SEQUENCE [LARGE SCALE GENOMIC DNA]</scope>
    <source>
        <strain evidence="8 9">HR-AV</strain>
    </source>
</reference>
<evidence type="ECO:0000313" key="9">
    <source>
        <dbReference type="Proteomes" id="UP000236893"/>
    </source>
</evidence>
<feature type="transmembrane region" description="Helical" evidence="5">
    <location>
        <begin position="20"/>
        <end position="42"/>
    </location>
</feature>
<dbReference type="EC" id="7.1.1.-" evidence="5"/>
<proteinExistence type="inferred from homology"/>
<feature type="transmembrane region" description="Helical" evidence="5">
    <location>
        <begin position="147"/>
        <end position="166"/>
    </location>
</feature>